<dbReference type="KEGG" id="cpra:CPter91_2274"/>
<evidence type="ECO:0000256" key="1">
    <source>
        <dbReference type="SAM" id="Phobius"/>
    </source>
</evidence>
<keyword evidence="1" id="KW-0472">Membrane</keyword>
<sequence length="140" mass="15503">MLASIAVVVLTILFGRSANSAAIAPFVPSLFALSFIGWRRMTRMAPESADPAVSASRPNILIWLLIIVGLSLFLWLASMSFLYVFYLIPPALILLAWYCAKRQWREDAYLAVGSVIAFPAVGIFLMMAMNVLSMYSGSYR</sequence>
<gene>
    <name evidence="2" type="ORF">CPter91_2274</name>
</gene>
<organism evidence="2 3">
    <name type="scientific">Collimonas pratensis</name>
    <dbReference type="NCBI Taxonomy" id="279113"/>
    <lineage>
        <taxon>Bacteria</taxon>
        <taxon>Pseudomonadati</taxon>
        <taxon>Pseudomonadota</taxon>
        <taxon>Betaproteobacteria</taxon>
        <taxon>Burkholderiales</taxon>
        <taxon>Oxalobacteraceae</taxon>
        <taxon>Collimonas</taxon>
    </lineage>
</organism>
<dbReference type="Proteomes" id="UP000074561">
    <property type="component" value="Chromosome"/>
</dbReference>
<keyword evidence="1" id="KW-0812">Transmembrane</keyword>
<reference evidence="2 3" key="1">
    <citation type="submission" date="2015-11" db="EMBL/GenBank/DDBJ databases">
        <title>Exploring the genomic traits of fungus-feeding bacterial genus Collimonas.</title>
        <authorList>
            <person name="Song C."/>
            <person name="Schmidt R."/>
            <person name="de Jager V."/>
            <person name="Krzyzanowska D."/>
            <person name="Jongedijk E."/>
            <person name="Cankar K."/>
            <person name="Beekwilder J."/>
            <person name="van Veen A."/>
            <person name="de Boer W."/>
            <person name="van Veen J.A."/>
            <person name="Garbeva P."/>
        </authorList>
    </citation>
    <scope>NUCLEOTIDE SEQUENCE [LARGE SCALE GENOMIC DNA]</scope>
    <source>
        <strain evidence="2 3">Ter91</strain>
    </source>
</reference>
<feature type="transmembrane region" description="Helical" evidence="1">
    <location>
        <begin position="60"/>
        <end position="88"/>
    </location>
</feature>
<evidence type="ECO:0000313" key="2">
    <source>
        <dbReference type="EMBL" id="AMP04638.1"/>
    </source>
</evidence>
<evidence type="ECO:0000313" key="3">
    <source>
        <dbReference type="Proteomes" id="UP000074561"/>
    </source>
</evidence>
<protein>
    <submittedName>
        <fullName evidence="2">Putative membrane protein</fullName>
    </submittedName>
</protein>
<accession>A0A127Q3H8</accession>
<dbReference type="AlphaFoldDB" id="A0A127Q3H8"/>
<name>A0A127Q3H8_9BURK</name>
<dbReference type="PATRIC" id="fig|279113.9.peg.2252"/>
<proteinExistence type="predicted"/>
<keyword evidence="1" id="KW-1133">Transmembrane helix</keyword>
<dbReference type="EMBL" id="CP013234">
    <property type="protein sequence ID" value="AMP04638.1"/>
    <property type="molecule type" value="Genomic_DNA"/>
</dbReference>
<dbReference type="STRING" id="279113.CPter91_2274"/>
<feature type="transmembrane region" description="Helical" evidence="1">
    <location>
        <begin position="109"/>
        <end position="132"/>
    </location>
</feature>